<keyword evidence="2" id="KW-0479">Metal-binding</keyword>
<dbReference type="CDD" id="cd12109">
    <property type="entry name" value="Hr_FBXL5"/>
    <property type="match status" value="1"/>
</dbReference>
<dbReference type="InterPro" id="IPR045808">
    <property type="entry name" value="Hr_FBXL5"/>
</dbReference>
<accession>A0A8T0FWN3</accession>
<dbReference type="InterPro" id="IPR032675">
    <property type="entry name" value="LRR_dom_sf"/>
</dbReference>
<evidence type="ECO:0000256" key="1">
    <source>
        <dbReference type="ARBA" id="ARBA00022490"/>
    </source>
</evidence>
<dbReference type="AlphaFoldDB" id="A0A8T0FWN3"/>
<keyword evidence="4" id="KW-0408">Iron</keyword>
<keyword evidence="7" id="KW-1185">Reference proteome</keyword>
<dbReference type="Proteomes" id="UP000807504">
    <property type="component" value="Unassembled WGS sequence"/>
</dbReference>
<organism evidence="6 7">
    <name type="scientific">Argiope bruennichi</name>
    <name type="common">Wasp spider</name>
    <name type="synonym">Aranea bruennichi</name>
    <dbReference type="NCBI Taxonomy" id="94029"/>
    <lineage>
        <taxon>Eukaryota</taxon>
        <taxon>Metazoa</taxon>
        <taxon>Ecdysozoa</taxon>
        <taxon>Arthropoda</taxon>
        <taxon>Chelicerata</taxon>
        <taxon>Arachnida</taxon>
        <taxon>Araneae</taxon>
        <taxon>Araneomorphae</taxon>
        <taxon>Entelegynae</taxon>
        <taxon>Araneoidea</taxon>
        <taxon>Araneidae</taxon>
        <taxon>Argiope</taxon>
    </lineage>
</organism>
<keyword evidence="3" id="KW-0833">Ubl conjugation pathway</keyword>
<dbReference type="Gene3D" id="3.80.10.10">
    <property type="entry name" value="Ribonuclease Inhibitor"/>
    <property type="match status" value="2"/>
</dbReference>
<proteinExistence type="predicted"/>
<dbReference type="Pfam" id="PF13516">
    <property type="entry name" value="LRR_6"/>
    <property type="match status" value="2"/>
</dbReference>
<name>A0A8T0FWN3_ARGBR</name>
<dbReference type="GO" id="GO:0046872">
    <property type="term" value="F:metal ion binding"/>
    <property type="evidence" value="ECO:0007669"/>
    <property type="project" value="UniProtKB-KW"/>
</dbReference>
<keyword evidence="1" id="KW-0963">Cytoplasm</keyword>
<dbReference type="PANTHER" id="PTHR47331">
    <property type="entry name" value="PHD-TYPE DOMAIN-CONTAINING PROTEIN"/>
    <property type="match status" value="1"/>
</dbReference>
<evidence type="ECO:0000256" key="4">
    <source>
        <dbReference type="ARBA" id="ARBA00023004"/>
    </source>
</evidence>
<evidence type="ECO:0000259" key="5">
    <source>
        <dbReference type="PROSITE" id="PS50181"/>
    </source>
</evidence>
<dbReference type="SMART" id="SM00367">
    <property type="entry name" value="LRR_CC"/>
    <property type="match status" value="2"/>
</dbReference>
<dbReference type="SUPFAM" id="SSF81383">
    <property type="entry name" value="F-box domain"/>
    <property type="match status" value="1"/>
</dbReference>
<feature type="domain" description="F-box" evidence="5">
    <location>
        <begin position="442"/>
        <end position="488"/>
    </location>
</feature>
<dbReference type="InterPro" id="IPR036047">
    <property type="entry name" value="F-box-like_dom_sf"/>
</dbReference>
<reference evidence="6" key="1">
    <citation type="journal article" date="2020" name="bioRxiv">
        <title>Chromosome-level reference genome of the European wasp spider Argiope bruennichi: a resource for studies on range expansion and evolutionary adaptation.</title>
        <authorList>
            <person name="Sheffer M.M."/>
            <person name="Hoppe A."/>
            <person name="Krehenwinkel H."/>
            <person name="Uhl G."/>
            <person name="Kuss A.W."/>
            <person name="Jensen L."/>
            <person name="Jensen C."/>
            <person name="Gillespie R.G."/>
            <person name="Hoff K.J."/>
            <person name="Prost S."/>
        </authorList>
    </citation>
    <scope>NUCLEOTIDE SEQUENCE</scope>
</reference>
<dbReference type="InterPro" id="IPR001810">
    <property type="entry name" value="F-box_dom"/>
</dbReference>
<dbReference type="InterPro" id="IPR001611">
    <property type="entry name" value="Leu-rich_rpt"/>
</dbReference>
<dbReference type="PROSITE" id="PS50181">
    <property type="entry name" value="FBOX"/>
    <property type="match status" value="1"/>
</dbReference>
<evidence type="ECO:0000313" key="6">
    <source>
        <dbReference type="EMBL" id="KAF8795517.1"/>
    </source>
</evidence>
<dbReference type="GO" id="GO:0006879">
    <property type="term" value="P:intracellular iron ion homeostasis"/>
    <property type="evidence" value="ECO:0007669"/>
    <property type="project" value="InterPro"/>
</dbReference>
<dbReference type="Pfam" id="PF12937">
    <property type="entry name" value="F-box-like"/>
    <property type="match status" value="1"/>
</dbReference>
<evidence type="ECO:0000313" key="7">
    <source>
        <dbReference type="Proteomes" id="UP000807504"/>
    </source>
</evidence>
<dbReference type="Gene3D" id="1.20.120.520">
    <property type="entry name" value="nmb1532 protein domain like"/>
    <property type="match status" value="1"/>
</dbReference>
<dbReference type="PANTHER" id="PTHR47331:SF1">
    <property type="entry name" value="GAG-LIKE PROTEIN"/>
    <property type="match status" value="1"/>
</dbReference>
<reference evidence="6" key="2">
    <citation type="submission" date="2020-06" db="EMBL/GenBank/DDBJ databases">
        <authorList>
            <person name="Sheffer M."/>
        </authorList>
    </citation>
    <scope>NUCLEOTIDE SEQUENCE</scope>
</reference>
<gene>
    <name evidence="6" type="ORF">HNY73_000010</name>
</gene>
<dbReference type="SUPFAM" id="SSF52047">
    <property type="entry name" value="RNI-like"/>
    <property type="match status" value="1"/>
</dbReference>
<evidence type="ECO:0000256" key="3">
    <source>
        <dbReference type="ARBA" id="ARBA00022786"/>
    </source>
</evidence>
<comment type="caution">
    <text evidence="6">The sequence shown here is derived from an EMBL/GenBank/DDBJ whole genome shotgun (WGS) entry which is preliminary data.</text>
</comment>
<protein>
    <submittedName>
        <fullName evidence="6">F-box/LRR-repeat protein 5 like protein</fullName>
    </submittedName>
</protein>
<dbReference type="InterPro" id="IPR008042">
    <property type="entry name" value="Retrotrans_Pao"/>
</dbReference>
<dbReference type="Pfam" id="PF05380">
    <property type="entry name" value="Peptidase_A17"/>
    <property type="match status" value="1"/>
</dbReference>
<dbReference type="EMBL" id="JABXBU010000001">
    <property type="protein sequence ID" value="KAF8795517.1"/>
    <property type="molecule type" value="Genomic_DNA"/>
</dbReference>
<dbReference type="InterPro" id="IPR006553">
    <property type="entry name" value="Leu-rich_rpt_Cys-con_subtyp"/>
</dbReference>
<sequence length="858" mass="97679">MGEVFKRVTCINNIKVSRCILPFFPRRSYRASWVLATLLSCPFGAVVYCKSQTPAGEVIVKDLVASKSRVSPLKKLKIPRLELCAAVLLSIFDPLGISSPVTIIPKFMLQESWNLGLKWDDALPEGLSKRFWNWLKGIKNLSEVKIPRWMKLSQGEEETERHPTVLHLAAHLEYGQRVNFTTSNVAQRAEVPPATTLTNFFATCESVPFVRTLLYSEMPSYYTWNTSSKKFQLRKQGDGVPGHPEVRSTDALGQEIDVFSAPHSRMKALVDVYLEKLTSTDFTNYAALKSLLHDLHHTFCEFKSHEQIENKYIMKKLKKRLKLLSIHDAAVCNCHSDNKLSDMLALVEYGYSCSSKTEAERINFGLRLQHALQEFTGSFLPHMKEEEEVFQPMLMKYFEYEELKCLKEQVIEEHSKWHSYEKNILEEAEADLKLDLNEINSENHISKLPPEILTHILSFLSPNDLLQCSEVCHEWYNVAKGPSLWKEIYPCFWAHSVWENYTENHEDCIKSFYPDSKTVFGSCRDEDADVDEYEEEDSSLSDEALNEGPLKSQQKEARALQSIVKHLLPLVGSGVQKIVISSSRSLTSSLLRSILILCPNVLHLDISYTSILDSAFKGLKEHSSCLNLQYLNMAGCENITDLGLFRLADCMAVLPPHVPEGTDHLRDVYLEDCCRFQSPDKACDCFFEIEESGRLLQKAKPCCQCRVKDFCNSVCFWQKDGIMCHLAKLSLQCPFVNSLEQQTNCFKSTGGTFYYGSERIDNKSLRYLNLSGCNKITDEGLRCLFDAGVLDKLQFLDISGCWLLSGPELCSMIESLTHLKPENIFYCDQILDGPYPDSANGCQNLENGFRACCRRVLL</sequence>
<dbReference type="Gene3D" id="1.20.1280.50">
    <property type="match status" value="1"/>
</dbReference>
<dbReference type="SMART" id="SM00256">
    <property type="entry name" value="FBOX"/>
    <property type="match status" value="1"/>
</dbReference>
<evidence type="ECO:0000256" key="2">
    <source>
        <dbReference type="ARBA" id="ARBA00022723"/>
    </source>
</evidence>